<gene>
    <name evidence="1" type="ORF">MILVUS5_LOCUS35857</name>
</gene>
<proteinExistence type="predicted"/>
<dbReference type="EMBL" id="CASHSV030000615">
    <property type="protein sequence ID" value="CAJ2672180.1"/>
    <property type="molecule type" value="Genomic_DNA"/>
</dbReference>
<organism evidence="1 2">
    <name type="scientific">Trifolium pratense</name>
    <name type="common">Red clover</name>
    <dbReference type="NCBI Taxonomy" id="57577"/>
    <lineage>
        <taxon>Eukaryota</taxon>
        <taxon>Viridiplantae</taxon>
        <taxon>Streptophyta</taxon>
        <taxon>Embryophyta</taxon>
        <taxon>Tracheophyta</taxon>
        <taxon>Spermatophyta</taxon>
        <taxon>Magnoliopsida</taxon>
        <taxon>eudicotyledons</taxon>
        <taxon>Gunneridae</taxon>
        <taxon>Pentapetalae</taxon>
        <taxon>rosids</taxon>
        <taxon>fabids</taxon>
        <taxon>Fabales</taxon>
        <taxon>Fabaceae</taxon>
        <taxon>Papilionoideae</taxon>
        <taxon>50 kb inversion clade</taxon>
        <taxon>NPAAA clade</taxon>
        <taxon>Hologalegina</taxon>
        <taxon>IRL clade</taxon>
        <taxon>Trifolieae</taxon>
        <taxon>Trifolium</taxon>
    </lineage>
</organism>
<protein>
    <submittedName>
        <fullName evidence="1">Uncharacterized protein</fullName>
    </submittedName>
</protein>
<evidence type="ECO:0000313" key="2">
    <source>
        <dbReference type="Proteomes" id="UP001177021"/>
    </source>
</evidence>
<accession>A0ACB0LRH3</accession>
<evidence type="ECO:0000313" key="1">
    <source>
        <dbReference type="EMBL" id="CAJ2672180.1"/>
    </source>
</evidence>
<name>A0ACB0LRH3_TRIPR</name>
<dbReference type="Proteomes" id="UP001177021">
    <property type="component" value="Unassembled WGS sequence"/>
</dbReference>
<reference evidence="1" key="1">
    <citation type="submission" date="2023-10" db="EMBL/GenBank/DDBJ databases">
        <authorList>
            <person name="Rodriguez Cubillos JULIANA M."/>
            <person name="De Vega J."/>
        </authorList>
    </citation>
    <scope>NUCLEOTIDE SEQUENCE</scope>
</reference>
<sequence>MQVNSNGGNRYFVSFIDDFSRKLWTYLISKKSDVFEIFKKFKATVERQSGKRLKTLRTNGGGEYVSHEFAKFCDNEGIVHDIVPPYTPQQNGTAERKNRTIMDMVRCMLKGKHLPKELWGEAVSTATYTLNRCPTKRLKGITPEECWSGHKPNVIEKHLRVLSKQKVLQEKLNTLTEQAEHFQGLYQETLNRVNDFEKGCAVCHKPIDEQEIALQQFVHLNLGKSKAANLVYNVMRHRGEGLGYEYGRTYSKLKTSAKKFGKSWVYYVVPQSEEGKNLGNVENSKNDLSDLEADSSEEPSFSGSGKKSSEDRSCSEPENISSEVLKASTSETSNSESKGTSVPEASQSKRSEAFKRKNSKSKSQMKYKTQIIYDSRVSRYNQSEHGIDDKYKPWNHKQSKSWNNNRFQKKRFQKGHYSKPRSFSNTRQHSKHVWTNKRGPKRWVPKAEIMYHSDLPTRKGYVLPRVWKQVLCKGRRAYVLDQWLTSSQVNNQNLINEEEEYWDDFIINLDEEFYRND</sequence>
<keyword evidence="2" id="KW-1185">Reference proteome</keyword>
<comment type="caution">
    <text evidence="1">The sequence shown here is derived from an EMBL/GenBank/DDBJ whole genome shotgun (WGS) entry which is preliminary data.</text>
</comment>